<dbReference type="RefSeq" id="WP_055419173.1">
    <property type="nucleotide sequence ID" value="NZ_CP019724.1"/>
</dbReference>
<dbReference type="KEGG" id="spac:B1H29_05645"/>
<sequence length="228" mass="24355">MPNGSLSLPARLCLLAWDPARPGTPDTARHHHLVRAGALTELAQRGLLTDDEGIATPVDLDSRTGDAVLDGLLDLVRESMPRRWRTWVRLHARVTFDAVREQLVAEGYLRAEKRRVLGVFPSVEYVLARAAAARALGEETRYVLEGPVPAGEVSQRDAAVAALAAAAELRALGPRTSEPAGTGARREDRIAELTERGGAAAPGLRKVVGEVWRAVSAETARAVAPADG</sequence>
<dbReference type="GO" id="GO:0070273">
    <property type="term" value="F:phosphatidylinositol-4-phosphate binding"/>
    <property type="evidence" value="ECO:0007669"/>
    <property type="project" value="InterPro"/>
</dbReference>
<evidence type="ECO:0000256" key="4">
    <source>
        <dbReference type="ARBA" id="ARBA00023136"/>
    </source>
</evidence>
<accession>A0A1S6J409</accession>
<evidence type="ECO:0000256" key="3">
    <source>
        <dbReference type="ARBA" id="ARBA00023121"/>
    </source>
</evidence>
<name>A0A1S6J409_9ACTN</name>
<evidence type="ECO:0000313" key="6">
    <source>
        <dbReference type="Proteomes" id="UP000189443"/>
    </source>
</evidence>
<dbReference type="EMBL" id="CP019724">
    <property type="protein sequence ID" value="AQS66478.1"/>
    <property type="molecule type" value="Genomic_DNA"/>
</dbReference>
<dbReference type="GO" id="GO:0012505">
    <property type="term" value="C:endomembrane system"/>
    <property type="evidence" value="ECO:0007669"/>
    <property type="project" value="UniProtKB-ARBA"/>
</dbReference>
<evidence type="ECO:0000313" key="5">
    <source>
        <dbReference type="EMBL" id="AQS66478.1"/>
    </source>
</evidence>
<dbReference type="Proteomes" id="UP000189443">
    <property type="component" value="Chromosome"/>
</dbReference>
<gene>
    <name evidence="5" type="ORF">B1H29_05645</name>
</gene>
<comment type="subcellular location">
    <subcellularLocation>
        <location evidence="1">Golgi apparatus membrane</location>
        <topology evidence="1">Peripheral membrane protein</topology>
        <orientation evidence="1">Cytoplasmic side</orientation>
    </subcellularLocation>
</comment>
<protein>
    <submittedName>
        <fullName evidence="5">GPP34 family phosphoprotein</fullName>
    </submittedName>
</protein>
<keyword evidence="3" id="KW-0446">Lipid-binding</keyword>
<dbReference type="Gene3D" id="1.10.3630.10">
    <property type="entry name" value="yeast vps74-n-term truncation variant domain like"/>
    <property type="match status" value="1"/>
</dbReference>
<dbReference type="AlphaFoldDB" id="A0A1S6J409"/>
<proteinExistence type="predicted"/>
<reference evidence="5 6" key="1">
    <citation type="submission" date="2017-02" db="EMBL/GenBank/DDBJ databases">
        <title>Streptomyces pactum ACT12 Genome sequencing and assembly.</title>
        <authorList>
            <person name="Xue Q."/>
            <person name="Yan X."/>
            <person name="Jia L."/>
            <person name="Yan H."/>
        </authorList>
    </citation>
    <scope>NUCLEOTIDE SEQUENCE [LARGE SCALE GENOMIC DNA]</scope>
    <source>
        <strain evidence="5 6">ACT12</strain>
    </source>
</reference>
<dbReference type="OrthoDB" id="4717569at2"/>
<dbReference type="InterPro" id="IPR008628">
    <property type="entry name" value="GPP34-like"/>
</dbReference>
<dbReference type="GO" id="GO:0005737">
    <property type="term" value="C:cytoplasm"/>
    <property type="evidence" value="ECO:0007669"/>
    <property type="project" value="UniProtKB-ARBA"/>
</dbReference>
<keyword evidence="6" id="KW-1185">Reference proteome</keyword>
<evidence type="ECO:0000256" key="1">
    <source>
        <dbReference type="ARBA" id="ARBA00004255"/>
    </source>
</evidence>
<organism evidence="5 6">
    <name type="scientific">Streptomyces pactum</name>
    <dbReference type="NCBI Taxonomy" id="68249"/>
    <lineage>
        <taxon>Bacteria</taxon>
        <taxon>Bacillati</taxon>
        <taxon>Actinomycetota</taxon>
        <taxon>Actinomycetes</taxon>
        <taxon>Kitasatosporales</taxon>
        <taxon>Streptomycetaceae</taxon>
        <taxon>Streptomyces</taxon>
    </lineage>
</organism>
<keyword evidence="4" id="KW-0472">Membrane</keyword>
<evidence type="ECO:0000256" key="2">
    <source>
        <dbReference type="ARBA" id="ARBA00023034"/>
    </source>
</evidence>
<keyword evidence="2" id="KW-0333">Golgi apparatus</keyword>
<dbReference type="Pfam" id="PF05719">
    <property type="entry name" value="GPP34"/>
    <property type="match status" value="1"/>
</dbReference>
<dbReference type="InterPro" id="IPR038261">
    <property type="entry name" value="GPP34-like_sf"/>
</dbReference>